<feature type="transmembrane region" description="Helical" evidence="6">
    <location>
        <begin position="399"/>
        <end position="418"/>
    </location>
</feature>
<evidence type="ECO:0000256" key="5">
    <source>
        <dbReference type="ARBA" id="ARBA00023136"/>
    </source>
</evidence>
<dbReference type="PANTHER" id="PTHR30071">
    <property type="entry name" value="HEME EXPORTER PROTEIN C"/>
    <property type="match status" value="1"/>
</dbReference>
<evidence type="ECO:0000256" key="6">
    <source>
        <dbReference type="SAM" id="Phobius"/>
    </source>
</evidence>
<dbReference type="InterPro" id="IPR002541">
    <property type="entry name" value="Cyt_c_assembly"/>
</dbReference>
<accession>A0AAP8NLD7</accession>
<feature type="transmembrane region" description="Helical" evidence="6">
    <location>
        <begin position="482"/>
        <end position="504"/>
    </location>
</feature>
<evidence type="ECO:0000313" key="9">
    <source>
        <dbReference type="Proteomes" id="UP000235914"/>
    </source>
</evidence>
<dbReference type="GO" id="GO:0020037">
    <property type="term" value="F:heme binding"/>
    <property type="evidence" value="ECO:0007669"/>
    <property type="project" value="InterPro"/>
</dbReference>
<keyword evidence="2 6" id="KW-0812">Transmembrane</keyword>
<evidence type="ECO:0000256" key="2">
    <source>
        <dbReference type="ARBA" id="ARBA00022692"/>
    </source>
</evidence>
<feature type="domain" description="Cytochrome c assembly protein" evidence="7">
    <location>
        <begin position="369"/>
        <end position="571"/>
    </location>
</feature>
<dbReference type="EMBL" id="PJKN01000005">
    <property type="protein sequence ID" value="PNC54695.1"/>
    <property type="molecule type" value="Genomic_DNA"/>
</dbReference>
<keyword evidence="4 6" id="KW-1133">Transmembrane helix</keyword>
<sequence>MQCKIILFTAFFVALVIALSPLFQRLGDSFSSFDGIGAPSPGALPCLKAGRVMPVSSAAADSLKLASGRTSVNLGGSRTGPVKWLLALNACPAKMAGEPFLRSDNRDMVEFLGGRGRYFSYADAVEKAGLLRGSLRGNSHQAHAAEAVLGALAVYEQAGVALALRLEGTSGCLGTLDAWHEAMVEASAELEAAEREKRHPSLDRLYRANRYFQFLQTLVQVEEADPNVALRVIPHEGSYLTPAAALLEKNLSPAGRTALKAYAAACDAYAAGDESTAAETLRQLSGELESILPMDSFKLHFEHCINALEPFFGGFLLYGMSLVCFVVSLFLKRRKALLHFATVFLCMAVLWHLFGIAARMYIQSRPPVTNLYSSVVFAGVVASLFGGTLYILRRQLPVAAVACASGLLSLLVAMNLPYSGDTMGMMRAVLNSNFWLSMHVMTIMIGYGSVFFAGFLASYHLVARFFGFGQGEKGLKAGSCGVYRILLVALFFCFLGTMLGGIWADMSWGRFWGWDPKENGALMTLLWCSCTLHARLLHVCSCQGFLVLASLGNIVAAWGWFGVNLMGIGLHSYGFVKGGWFWFFLFVGLQVLAAASALIPQRSR</sequence>
<dbReference type="Pfam" id="PF01578">
    <property type="entry name" value="Cytochrom_C_asm"/>
    <property type="match status" value="1"/>
</dbReference>
<feature type="transmembrane region" description="Helical" evidence="6">
    <location>
        <begin position="374"/>
        <end position="392"/>
    </location>
</feature>
<evidence type="ECO:0000259" key="7">
    <source>
        <dbReference type="Pfam" id="PF01578"/>
    </source>
</evidence>
<dbReference type="GO" id="GO:0005886">
    <property type="term" value="C:plasma membrane"/>
    <property type="evidence" value="ECO:0007669"/>
    <property type="project" value="TreeGrafter"/>
</dbReference>
<feature type="transmembrane region" description="Helical" evidence="6">
    <location>
        <begin position="311"/>
        <end position="331"/>
    </location>
</feature>
<comment type="caution">
    <text evidence="8">The sequence shown here is derived from an EMBL/GenBank/DDBJ whole genome shotgun (WGS) entry which is preliminary data.</text>
</comment>
<proteinExistence type="predicted"/>
<organism evidence="8 9">
    <name type="scientific">Akkermansia muciniphila</name>
    <dbReference type="NCBI Taxonomy" id="239935"/>
    <lineage>
        <taxon>Bacteria</taxon>
        <taxon>Pseudomonadati</taxon>
        <taxon>Verrucomicrobiota</taxon>
        <taxon>Verrucomicrobiia</taxon>
        <taxon>Verrucomicrobiales</taxon>
        <taxon>Akkermansiaceae</taxon>
        <taxon>Akkermansia</taxon>
    </lineage>
</organism>
<feature type="transmembrane region" description="Helical" evidence="6">
    <location>
        <begin position="580"/>
        <end position="599"/>
    </location>
</feature>
<protein>
    <recommendedName>
        <fullName evidence="7">Cytochrome c assembly protein domain-containing protein</fullName>
    </recommendedName>
</protein>
<feature type="transmembrane region" description="Helical" evidence="6">
    <location>
        <begin position="524"/>
        <end position="548"/>
    </location>
</feature>
<dbReference type="GO" id="GO:0017004">
    <property type="term" value="P:cytochrome complex assembly"/>
    <property type="evidence" value="ECO:0007669"/>
    <property type="project" value="UniProtKB-KW"/>
</dbReference>
<dbReference type="Proteomes" id="UP000235914">
    <property type="component" value="Unassembled WGS sequence"/>
</dbReference>
<dbReference type="PANTHER" id="PTHR30071:SF1">
    <property type="entry name" value="CYTOCHROME B_B6 PROTEIN-RELATED"/>
    <property type="match status" value="1"/>
</dbReference>
<reference evidence="8 9" key="1">
    <citation type="journal article" date="2017" name="BMC Genomics">
        <title>Genome sequencing of 39 Akkermansia muciniphila isolates reveals its population structure, genomic and functional diverisity, and global distribution in mammalian gut microbiotas.</title>
        <authorList>
            <person name="Guo X."/>
            <person name="Li S."/>
            <person name="Zhang J."/>
            <person name="Wu F."/>
            <person name="Li X."/>
            <person name="Wu D."/>
            <person name="Zhang M."/>
            <person name="Ou Z."/>
            <person name="Jie Z."/>
            <person name="Yan Q."/>
            <person name="Li P."/>
            <person name="Yi J."/>
            <person name="Peng Y."/>
        </authorList>
    </citation>
    <scope>NUCLEOTIDE SEQUENCE [LARGE SCALE GENOMIC DNA]</scope>
    <source>
        <strain evidence="8 9">GP43</strain>
    </source>
</reference>
<feature type="transmembrane region" description="Helical" evidence="6">
    <location>
        <begin position="338"/>
        <end position="362"/>
    </location>
</feature>
<feature type="transmembrane region" description="Helical" evidence="6">
    <location>
        <begin position="438"/>
        <end position="462"/>
    </location>
</feature>
<evidence type="ECO:0000256" key="4">
    <source>
        <dbReference type="ARBA" id="ARBA00022989"/>
    </source>
</evidence>
<dbReference type="AlphaFoldDB" id="A0AAP8NLD7"/>
<keyword evidence="5 6" id="KW-0472">Membrane</keyword>
<evidence type="ECO:0000256" key="3">
    <source>
        <dbReference type="ARBA" id="ARBA00022748"/>
    </source>
</evidence>
<gene>
    <name evidence="8" type="ORF">CXU09_09140</name>
</gene>
<evidence type="ECO:0000313" key="8">
    <source>
        <dbReference type="EMBL" id="PNC54695.1"/>
    </source>
</evidence>
<evidence type="ECO:0000256" key="1">
    <source>
        <dbReference type="ARBA" id="ARBA00004141"/>
    </source>
</evidence>
<name>A0AAP8NLD7_9BACT</name>
<dbReference type="InterPro" id="IPR045062">
    <property type="entry name" value="Cyt_c_biogenesis_CcsA/CcmC"/>
</dbReference>
<keyword evidence="3" id="KW-0201">Cytochrome c-type biogenesis</keyword>
<comment type="subcellular location">
    <subcellularLocation>
        <location evidence="1">Membrane</location>
        <topology evidence="1">Multi-pass membrane protein</topology>
    </subcellularLocation>
</comment>